<evidence type="ECO:0000313" key="2">
    <source>
        <dbReference type="Proteomes" id="UP000285610"/>
    </source>
</evidence>
<dbReference type="AlphaFoldDB" id="A0A415SCB1"/>
<protein>
    <submittedName>
        <fullName evidence="1">Uncharacterized protein</fullName>
    </submittedName>
</protein>
<accession>A0A415SCB1</accession>
<dbReference type="Proteomes" id="UP000285610">
    <property type="component" value="Unassembled WGS sequence"/>
</dbReference>
<evidence type="ECO:0000313" key="1">
    <source>
        <dbReference type="EMBL" id="RHM80270.1"/>
    </source>
</evidence>
<reference evidence="1 2" key="1">
    <citation type="submission" date="2018-08" db="EMBL/GenBank/DDBJ databases">
        <title>A genome reference for cultivated species of the human gut microbiota.</title>
        <authorList>
            <person name="Zou Y."/>
            <person name="Xue W."/>
            <person name="Luo G."/>
        </authorList>
    </citation>
    <scope>NUCLEOTIDE SEQUENCE [LARGE SCALE GENOMIC DNA]</scope>
    <source>
        <strain evidence="1 2">AF33-12</strain>
    </source>
</reference>
<proteinExistence type="predicted"/>
<dbReference type="Pfam" id="PF20457">
    <property type="entry name" value="DUF6710"/>
    <property type="match status" value="1"/>
</dbReference>
<dbReference type="InterPro" id="IPR046556">
    <property type="entry name" value="DUF6710"/>
</dbReference>
<sequence length="227" mass="26421">MFKRLQKNNRIENVRLEENTKHFIDGFKKLVEQNNQPTINRLIKFMANSVQGELISKCLYNDRNYAEYTRYIVYSLVLNLSFEEFHECSIKFNVEETPIISCIWNYTRMFDSLEYIGKCNKNPFDGDAHSGNINACLINPLGLVIVDNGNHSVNSAIVHNEGEIIANVTVDISPVLEKYKFNGKDYVDIITNEKINNNFLKNNSEPFIYTLGLFFEMARVLKERQDR</sequence>
<dbReference type="EMBL" id="QRQE01000006">
    <property type="protein sequence ID" value="RHM80270.1"/>
    <property type="molecule type" value="Genomic_DNA"/>
</dbReference>
<gene>
    <name evidence="1" type="ORF">DWZ50_03385</name>
</gene>
<comment type="caution">
    <text evidence="1">The sequence shown here is derived from an EMBL/GenBank/DDBJ whole genome shotgun (WGS) entry which is preliminary data.</text>
</comment>
<dbReference type="RefSeq" id="WP_118051262.1">
    <property type="nucleotide sequence ID" value="NZ_JBCPGC010000016.1"/>
</dbReference>
<organism evidence="1 2">
    <name type="scientific">Mediterraneibacter gnavus</name>
    <name type="common">Ruminococcus gnavus</name>
    <dbReference type="NCBI Taxonomy" id="33038"/>
    <lineage>
        <taxon>Bacteria</taxon>
        <taxon>Bacillati</taxon>
        <taxon>Bacillota</taxon>
        <taxon>Clostridia</taxon>
        <taxon>Lachnospirales</taxon>
        <taxon>Lachnospiraceae</taxon>
        <taxon>Mediterraneibacter</taxon>
    </lineage>
</organism>
<name>A0A415SCB1_MEDGN</name>